<dbReference type="InterPro" id="IPR011599">
    <property type="entry name" value="PFD_alpha_archaea"/>
</dbReference>
<evidence type="ECO:0000256" key="4">
    <source>
        <dbReference type="ARBA" id="ARBA00025077"/>
    </source>
</evidence>
<keyword evidence="3 5" id="KW-0143">Chaperone</keyword>
<dbReference type="AlphaFoldDB" id="E8RAB0"/>
<dbReference type="EMBL" id="CP002363">
    <property type="protein sequence ID" value="ADV65416.1"/>
    <property type="molecule type" value="Genomic_DNA"/>
</dbReference>
<organism evidence="8 9">
    <name type="scientific">Desulfurococcus mucosus (strain ATCC 35584 / DSM 2162 / JCM 9187 / O7/1)</name>
    <dbReference type="NCBI Taxonomy" id="765177"/>
    <lineage>
        <taxon>Archaea</taxon>
        <taxon>Thermoproteota</taxon>
        <taxon>Thermoprotei</taxon>
        <taxon>Desulfurococcales</taxon>
        <taxon>Desulfurococcaceae</taxon>
        <taxon>Desulfurococcus</taxon>
    </lineage>
</organism>
<dbReference type="GO" id="GO:0016272">
    <property type="term" value="C:prefoldin complex"/>
    <property type="evidence" value="ECO:0007669"/>
    <property type="project" value="UniProtKB-UniRule"/>
</dbReference>
<feature type="coiled-coil region" evidence="7">
    <location>
        <begin position="105"/>
        <end position="139"/>
    </location>
</feature>
<keyword evidence="5" id="KW-0963">Cytoplasm</keyword>
<dbReference type="STRING" id="765177.Desmu_1114"/>
<gene>
    <name evidence="5" type="primary">pfdA</name>
    <name evidence="8" type="ordered locus">Desmu_1114</name>
</gene>
<keyword evidence="7" id="KW-0175">Coiled coil</keyword>
<reference evidence="8 9" key="2">
    <citation type="journal article" date="2011" name="Stand. Genomic Sci.">
        <title>Complete genome sequence of Desulfurococcus mucosus type strain (O7/1).</title>
        <authorList>
            <person name="Wirth R."/>
            <person name="Chertkov O."/>
            <person name="Held B."/>
            <person name="Lapidus A."/>
            <person name="Nolan M."/>
            <person name="Lucas S."/>
            <person name="Hammon N."/>
            <person name="Deshpande S."/>
            <person name="Cheng J.F."/>
            <person name="Tapia R."/>
            <person name="Han C."/>
            <person name="Goodwin L."/>
            <person name="Pitluck S."/>
            <person name="Liolios K."/>
            <person name="Ioanna P."/>
            <person name="Ivanova N."/>
            <person name="Mavromatis K."/>
            <person name="Mikhailova N."/>
            <person name="Pati A."/>
            <person name="Chen A."/>
            <person name="Palaniappan K."/>
            <person name="Land M."/>
            <person name="Hauser L."/>
            <person name="Chang Y.J."/>
            <person name="Jeffries C.D."/>
            <person name="Bilek Y."/>
            <person name="Hader T."/>
            <person name="Rohde M."/>
            <person name="Spring S."/>
            <person name="Sikorski J."/>
            <person name="Goker M."/>
            <person name="Woyke T."/>
            <person name="Bristow J."/>
            <person name="Eisen J.A."/>
            <person name="Markowitz V."/>
            <person name="Hugenholtz P."/>
            <person name="Kyrpides N.C."/>
            <person name="Klenk H.P."/>
        </authorList>
    </citation>
    <scope>NUCLEOTIDE SEQUENCE [LARGE SCALE GENOMIC DNA]</scope>
    <source>
        <strain evidence="9">ATCC 35584 / DSM 2162 / JCM 9187 / O7/1</strain>
    </source>
</reference>
<reference evidence="9" key="1">
    <citation type="submission" date="2010-11" db="EMBL/GenBank/DDBJ databases">
        <title>The complete genome of Desulfurococcus mucosus DSM 2162.</title>
        <authorList>
            <consortium name="US DOE Joint Genome Institute (JGI-PGF)"/>
            <person name="Lucas S."/>
            <person name="Copeland A."/>
            <person name="Lapidus A."/>
            <person name="Bruce D."/>
            <person name="Goodwin L."/>
            <person name="Pitluck S."/>
            <person name="Kyrpides N."/>
            <person name="Mavromatis K."/>
            <person name="Pagani I."/>
            <person name="Ivanova N."/>
            <person name="Ovchinnikova G."/>
            <person name="Chertkov O."/>
            <person name="Held B."/>
            <person name="Brettin T."/>
            <person name="Detter J.C."/>
            <person name="Tapia R."/>
            <person name="Han C."/>
            <person name="Land M."/>
            <person name="Hauser L."/>
            <person name="Markowitz V."/>
            <person name="Cheng J.-F."/>
            <person name="Hugenholtz P."/>
            <person name="Woyke T."/>
            <person name="Wu D."/>
            <person name="Wirth R."/>
            <person name="Bilek Y."/>
            <person name="Hader T."/>
            <person name="Klenk H.-P."/>
            <person name="Eisen J.A."/>
        </authorList>
    </citation>
    <scope>NUCLEOTIDE SEQUENCE [LARGE SCALE GENOMIC DNA]</scope>
    <source>
        <strain evidence="9">ATCC 35584 / DSM 2162 / JCM 9187 / O7/1</strain>
    </source>
</reference>
<dbReference type="SUPFAM" id="SSF46579">
    <property type="entry name" value="Prefoldin"/>
    <property type="match status" value="1"/>
</dbReference>
<comment type="function">
    <text evidence="4 5">Molecular chaperone capable of stabilizing a range of proteins. Seems to fulfill an ATP-independent, HSP70-like function in archaeal de novo protein folding.</text>
</comment>
<dbReference type="GO" id="GO:0005737">
    <property type="term" value="C:cytoplasm"/>
    <property type="evidence" value="ECO:0007669"/>
    <property type="project" value="UniProtKB-SubCell"/>
</dbReference>
<dbReference type="HOGENOM" id="CLU_1656969_0_0_2"/>
<evidence type="ECO:0000256" key="1">
    <source>
        <dbReference type="ARBA" id="ARBA00010048"/>
    </source>
</evidence>
<evidence type="ECO:0000256" key="6">
    <source>
        <dbReference type="NCBIfam" id="TIGR00293"/>
    </source>
</evidence>
<dbReference type="Proteomes" id="UP000001068">
    <property type="component" value="Chromosome"/>
</dbReference>
<dbReference type="RefSeq" id="WP_013562638.1">
    <property type="nucleotide sequence ID" value="NC_014961.1"/>
</dbReference>
<dbReference type="HAMAP" id="MF_00308">
    <property type="entry name" value="PfdA"/>
    <property type="match status" value="1"/>
</dbReference>
<dbReference type="NCBIfam" id="TIGR00293">
    <property type="entry name" value="prefoldin subunit alpha"/>
    <property type="match status" value="1"/>
</dbReference>
<dbReference type="InterPro" id="IPR004127">
    <property type="entry name" value="Prefoldin_subunit_alpha"/>
</dbReference>
<evidence type="ECO:0000256" key="2">
    <source>
        <dbReference type="ARBA" id="ARBA00011716"/>
    </source>
</evidence>
<evidence type="ECO:0000256" key="3">
    <source>
        <dbReference type="ARBA" id="ARBA00023186"/>
    </source>
</evidence>
<name>E8RAB0_DESM0</name>
<dbReference type="GO" id="GO:0006457">
    <property type="term" value="P:protein folding"/>
    <property type="evidence" value="ECO:0007669"/>
    <property type="project" value="UniProtKB-UniRule"/>
</dbReference>
<evidence type="ECO:0000256" key="5">
    <source>
        <dbReference type="HAMAP-Rule" id="MF_00308"/>
    </source>
</evidence>
<evidence type="ECO:0000313" key="9">
    <source>
        <dbReference type="Proteomes" id="UP000001068"/>
    </source>
</evidence>
<evidence type="ECO:0000256" key="7">
    <source>
        <dbReference type="SAM" id="Coils"/>
    </source>
</evidence>
<dbReference type="GO" id="GO:0051082">
    <property type="term" value="F:unfolded protein binding"/>
    <property type="evidence" value="ECO:0007669"/>
    <property type="project" value="UniProtKB-UniRule"/>
</dbReference>
<dbReference type="eggNOG" id="arCOG01341">
    <property type="taxonomic scope" value="Archaea"/>
</dbReference>
<keyword evidence="9" id="KW-1185">Reference proteome</keyword>
<dbReference type="Pfam" id="PF02996">
    <property type="entry name" value="Prefoldin"/>
    <property type="match status" value="1"/>
</dbReference>
<accession>E8RAB0</accession>
<comment type="similarity">
    <text evidence="5">Belongs to the prefoldin alpha subunit family.</text>
</comment>
<dbReference type="GeneID" id="10153825"/>
<comment type="subunit">
    <text evidence="2 5">Heterohexamer of two alpha and four beta subunits.</text>
</comment>
<comment type="similarity">
    <text evidence="1">Belongs to the prefoldin subunit alpha family.</text>
</comment>
<comment type="subcellular location">
    <subcellularLocation>
        <location evidence="5">Cytoplasm</location>
    </subcellularLocation>
</comment>
<evidence type="ECO:0000313" key="8">
    <source>
        <dbReference type="EMBL" id="ADV65416.1"/>
    </source>
</evidence>
<dbReference type="KEGG" id="dmu:Desmu_1114"/>
<dbReference type="InterPro" id="IPR009053">
    <property type="entry name" value="Prefoldin"/>
</dbReference>
<protein>
    <recommendedName>
        <fullName evidence="5 6">Prefoldin subunit alpha</fullName>
    </recommendedName>
    <alternativeName>
        <fullName evidence="5">GimC subunit alpha</fullName>
    </alternativeName>
</protein>
<dbReference type="OrthoDB" id="19084at2157"/>
<proteinExistence type="inferred from homology"/>
<sequence>MSTGGPQQSGRSVSLEELVARINELREYANILASTINNYLTQQRELQLALETLKSLPENGGEGFIVVDRLSTAMIPATVDKEWSKRVLVHLGLGYYLKTDRDRAVDIVSRRSASLERLINELEKKYSAVVGEMNRLRNILETTYSRVQEASGG</sequence>
<dbReference type="Gene3D" id="1.10.287.370">
    <property type="match status" value="1"/>
</dbReference>